<dbReference type="Proteomes" id="UP001642484">
    <property type="component" value="Unassembled WGS sequence"/>
</dbReference>
<reference evidence="1 2" key="1">
    <citation type="submission" date="2024-02" db="EMBL/GenBank/DDBJ databases">
        <authorList>
            <person name="Chen Y."/>
            <person name="Shah S."/>
            <person name="Dougan E. K."/>
            <person name="Thang M."/>
            <person name="Chan C."/>
        </authorList>
    </citation>
    <scope>NUCLEOTIDE SEQUENCE [LARGE SCALE GENOMIC DNA]</scope>
</reference>
<organism evidence="1 2">
    <name type="scientific">Durusdinium trenchii</name>
    <dbReference type="NCBI Taxonomy" id="1381693"/>
    <lineage>
        <taxon>Eukaryota</taxon>
        <taxon>Sar</taxon>
        <taxon>Alveolata</taxon>
        <taxon>Dinophyceae</taxon>
        <taxon>Suessiales</taxon>
        <taxon>Symbiodiniaceae</taxon>
        <taxon>Durusdinium</taxon>
    </lineage>
</organism>
<gene>
    <name evidence="1" type="ORF">CCMP2556_LOCUS12396</name>
</gene>
<dbReference type="EMBL" id="CAXAMN010006009">
    <property type="protein sequence ID" value="CAK9016169.1"/>
    <property type="molecule type" value="Genomic_DNA"/>
</dbReference>
<protein>
    <recommendedName>
        <fullName evidence="3">SWIM-type domain-containing protein</fullName>
    </recommendedName>
</protein>
<evidence type="ECO:0008006" key="3">
    <source>
        <dbReference type="Google" id="ProtNLM"/>
    </source>
</evidence>
<proteinExistence type="predicted"/>
<feature type="non-terminal residue" evidence="1">
    <location>
        <position position="1"/>
    </location>
</feature>
<evidence type="ECO:0000313" key="1">
    <source>
        <dbReference type="EMBL" id="CAK9016169.1"/>
    </source>
</evidence>
<accession>A0ABP0JNZ4</accession>
<comment type="caution">
    <text evidence="1">The sequence shown here is derived from an EMBL/GenBank/DDBJ whole genome shotgun (WGS) entry which is preliminary data.</text>
</comment>
<keyword evidence="2" id="KW-1185">Reference proteome</keyword>
<name>A0ABP0JNZ4_9DINO</name>
<sequence length="125" mass="14330">ALPAGLGDKVVKLAQAKGDVLKNLLIAESILIVEESPERHLHFSLEKYRALFHKYCLIIRQPRVMCSCWHFRHKGHCSHGWACEEWWQVRKVTPTPLPHAREALWAAPDEHAEAAALTPRRRRAA</sequence>
<evidence type="ECO:0000313" key="2">
    <source>
        <dbReference type="Proteomes" id="UP001642484"/>
    </source>
</evidence>